<evidence type="ECO:0000313" key="3">
    <source>
        <dbReference type="Proteomes" id="UP000327157"/>
    </source>
</evidence>
<reference evidence="3" key="2">
    <citation type="submission" date="2019-10" db="EMBL/GenBank/DDBJ databases">
        <title>A de novo genome assembly of a pear dwarfing rootstock.</title>
        <authorList>
            <person name="Wang F."/>
            <person name="Wang J."/>
            <person name="Li S."/>
            <person name="Zhang Y."/>
            <person name="Fang M."/>
            <person name="Ma L."/>
            <person name="Zhao Y."/>
            <person name="Jiang S."/>
        </authorList>
    </citation>
    <scope>NUCLEOTIDE SEQUENCE [LARGE SCALE GENOMIC DNA]</scope>
</reference>
<dbReference type="PANTHER" id="PTHR47481:SF31">
    <property type="entry name" value="OS01G0873500 PROTEIN"/>
    <property type="match status" value="1"/>
</dbReference>
<gene>
    <name evidence="2" type="ORF">D8674_022428</name>
</gene>
<reference evidence="2 3" key="1">
    <citation type="submission" date="2019-09" db="EMBL/GenBank/DDBJ databases">
        <authorList>
            <person name="Ou C."/>
        </authorList>
    </citation>
    <scope>NUCLEOTIDE SEQUENCE [LARGE SCALE GENOMIC DNA]</scope>
    <source>
        <strain evidence="2">S2</strain>
        <tissue evidence="2">Leaf</tissue>
    </source>
</reference>
<accession>A0A5N5GRJ9</accession>
<evidence type="ECO:0000313" key="2">
    <source>
        <dbReference type="EMBL" id="KAB2615840.1"/>
    </source>
</evidence>
<feature type="compositionally biased region" description="Gly residues" evidence="1">
    <location>
        <begin position="144"/>
        <end position="155"/>
    </location>
</feature>
<organism evidence="2 3">
    <name type="scientific">Pyrus ussuriensis x Pyrus communis</name>
    <dbReference type="NCBI Taxonomy" id="2448454"/>
    <lineage>
        <taxon>Eukaryota</taxon>
        <taxon>Viridiplantae</taxon>
        <taxon>Streptophyta</taxon>
        <taxon>Embryophyta</taxon>
        <taxon>Tracheophyta</taxon>
        <taxon>Spermatophyta</taxon>
        <taxon>Magnoliopsida</taxon>
        <taxon>eudicotyledons</taxon>
        <taxon>Gunneridae</taxon>
        <taxon>Pentapetalae</taxon>
        <taxon>rosids</taxon>
        <taxon>fabids</taxon>
        <taxon>Rosales</taxon>
        <taxon>Rosaceae</taxon>
        <taxon>Amygdaloideae</taxon>
        <taxon>Maleae</taxon>
        <taxon>Pyrus</taxon>
    </lineage>
</organism>
<dbReference type="EMBL" id="SMOL01000402">
    <property type="protein sequence ID" value="KAB2615840.1"/>
    <property type="molecule type" value="Genomic_DNA"/>
</dbReference>
<dbReference type="PANTHER" id="PTHR47481">
    <property type="match status" value="1"/>
</dbReference>
<keyword evidence="3" id="KW-1185">Reference proteome</keyword>
<proteinExistence type="predicted"/>
<feature type="compositionally biased region" description="Gly residues" evidence="1">
    <location>
        <begin position="114"/>
        <end position="135"/>
    </location>
</feature>
<dbReference type="AlphaFoldDB" id="A0A5N5GRJ9"/>
<name>A0A5N5GRJ9_9ROSA</name>
<evidence type="ECO:0000256" key="1">
    <source>
        <dbReference type="SAM" id="MobiDB-lite"/>
    </source>
</evidence>
<dbReference type="Proteomes" id="UP000327157">
    <property type="component" value="Chromosome 3"/>
</dbReference>
<comment type="caution">
    <text evidence="2">The sequence shown here is derived from an EMBL/GenBank/DDBJ whole genome shotgun (WGS) entry which is preliminary data.</text>
</comment>
<sequence length="307" mass="33283">MSEYLLHAKSIADFLNVAGSANTEDELIECLLDGLGPGYKEFTTAVHLRPSLSYDDCYDLLIQEENLIKKMSSLSLSSGVALAASRRSAGILMASGIPGSTSKGKIPIFSSSSKGGGDGVPPAGGGGNGVTPGRGGSDRVTPVGGSGDGVPPGVGAVGGRERRMVDILRSEYWCDHELYSQAWISTYMAIGEARVRLSWIVLERLGAHYLRVFDRDATRGEFVLLFKLRRSELSGMTALENTLQARIGELYLDLVDVDDYELYFVNGAHTWSRSLFADQMRVRGWQPALRDLERRTHGAGCRAQTCI</sequence>
<reference evidence="2 3" key="3">
    <citation type="submission" date="2019-11" db="EMBL/GenBank/DDBJ databases">
        <title>A de novo genome assembly of a pear dwarfing rootstock.</title>
        <authorList>
            <person name="Wang F."/>
            <person name="Wang J."/>
            <person name="Li S."/>
            <person name="Zhang Y."/>
            <person name="Fang M."/>
            <person name="Ma L."/>
            <person name="Zhao Y."/>
            <person name="Jiang S."/>
        </authorList>
    </citation>
    <scope>NUCLEOTIDE SEQUENCE [LARGE SCALE GENOMIC DNA]</scope>
    <source>
        <strain evidence="2">S2</strain>
        <tissue evidence="2">Leaf</tissue>
    </source>
</reference>
<feature type="region of interest" description="Disordered" evidence="1">
    <location>
        <begin position="108"/>
        <end position="155"/>
    </location>
</feature>
<protein>
    <submittedName>
        <fullName evidence="2">Uncharacterized protein</fullName>
    </submittedName>
</protein>
<dbReference type="OrthoDB" id="1708549at2759"/>